<sequence>MSSVYATIDDIAVYGRKLTSQEQQAADSLIETACAKLRVIGKRYGVDVNALVTSDEDYALTVKAIISKAVVRSLDCSADNAPPAVQASQAAMGYSVSMTYLNSGQSLYFLKNELKELGIIRQRWGAMEVYDYENNDKGNFGEA</sequence>
<evidence type="ECO:0000313" key="1">
    <source>
        <dbReference type="EMBL" id="MDB8742954.1"/>
    </source>
</evidence>
<protein>
    <submittedName>
        <fullName evidence="1">Gp19/Gp15/Gp42 family protein</fullName>
    </submittedName>
</protein>
<comment type="caution">
    <text evidence="1">The sequence shown here is derived from an EMBL/GenBank/DDBJ whole genome shotgun (WGS) entry which is preliminary data.</text>
</comment>
<dbReference type="Pfam" id="PF09355">
    <property type="entry name" value="Phage_Gp19"/>
    <property type="match status" value="1"/>
</dbReference>
<name>A0AAW6E7F6_9FIRM</name>
<dbReference type="AlphaFoldDB" id="A0AAW6E7F6"/>
<accession>A0AAW6E7F6</accession>
<dbReference type="Proteomes" id="UP001211421">
    <property type="component" value="Unassembled WGS sequence"/>
</dbReference>
<gene>
    <name evidence="1" type="ORF">PNV70_12860</name>
</gene>
<evidence type="ECO:0000313" key="2">
    <source>
        <dbReference type="Proteomes" id="UP001211421"/>
    </source>
</evidence>
<reference evidence="1" key="1">
    <citation type="submission" date="2023-01" db="EMBL/GenBank/DDBJ databases">
        <title>Human gut microbiome strain richness.</title>
        <authorList>
            <person name="Chen-Liaw A."/>
        </authorList>
    </citation>
    <scope>NUCLEOTIDE SEQUENCE</scope>
    <source>
        <strain evidence="1">D59st1_B8_D59t2_181005</strain>
    </source>
</reference>
<organism evidence="1 2">
    <name type="scientific">Ruminococcus bicirculans</name>
    <name type="common">ex Wegman et al. 2014</name>
    <dbReference type="NCBI Taxonomy" id="1160721"/>
    <lineage>
        <taxon>Bacteria</taxon>
        <taxon>Bacillati</taxon>
        <taxon>Bacillota</taxon>
        <taxon>Clostridia</taxon>
        <taxon>Eubacteriales</taxon>
        <taxon>Oscillospiraceae</taxon>
        <taxon>Ruminococcus</taxon>
    </lineage>
</organism>
<proteinExistence type="predicted"/>
<dbReference type="RefSeq" id="WP_195552116.1">
    <property type="nucleotide sequence ID" value="NZ_DAWCAW010000272.1"/>
</dbReference>
<dbReference type="InterPro" id="IPR018963">
    <property type="entry name" value="Mycophage_D29_Gp19"/>
</dbReference>
<dbReference type="EMBL" id="JAQMLS010000010">
    <property type="protein sequence ID" value="MDB8742954.1"/>
    <property type="molecule type" value="Genomic_DNA"/>
</dbReference>